<feature type="chain" id="PRO_5012756257" evidence="1">
    <location>
        <begin position="21"/>
        <end position="274"/>
    </location>
</feature>
<dbReference type="AlphaFoldDB" id="A0A1Y1I3I1"/>
<sequence length="274" mass="30496">MGRYAVAIVFLLLAVCSVKGASNGSCVKLLLPEADLVNKFLINNCTKCTNPLFKGIPRPLQVIKCQPKLVQEKRFGPAYDFYQVEAPSSACEHPPPVETTEHHHHMKEILPETTIERMGPVDLPDPSQGLNQFLEDSDASLRLELCKKSKMSFYVGFPDSCKQLGSPYGRLEAPVKSGARSKSKSFFLAWIQAAGLICIYLSGYWFIILSLSGNAVLLNLLLGVYTLEQLKDVSFSLHAVLLSVREYVEATKPDRWSRANIPRRSGCRFWKGSA</sequence>
<accession>A0A1Y1I3I1</accession>
<reference evidence="2 3" key="1">
    <citation type="journal article" date="2014" name="Nat. Commun.">
        <title>Klebsormidium flaccidum genome reveals primary factors for plant terrestrial adaptation.</title>
        <authorList>
            <person name="Hori K."/>
            <person name="Maruyama F."/>
            <person name="Fujisawa T."/>
            <person name="Togashi T."/>
            <person name="Yamamoto N."/>
            <person name="Seo M."/>
            <person name="Sato S."/>
            <person name="Yamada T."/>
            <person name="Mori H."/>
            <person name="Tajima N."/>
            <person name="Moriyama T."/>
            <person name="Ikeuchi M."/>
            <person name="Watanabe M."/>
            <person name="Wada H."/>
            <person name="Kobayashi K."/>
            <person name="Saito M."/>
            <person name="Masuda T."/>
            <person name="Sasaki-Sekimoto Y."/>
            <person name="Mashiguchi K."/>
            <person name="Awai K."/>
            <person name="Shimojima M."/>
            <person name="Masuda S."/>
            <person name="Iwai M."/>
            <person name="Nobusawa T."/>
            <person name="Narise T."/>
            <person name="Kondo S."/>
            <person name="Saito H."/>
            <person name="Sato R."/>
            <person name="Murakawa M."/>
            <person name="Ihara Y."/>
            <person name="Oshima-Yamada Y."/>
            <person name="Ohtaka K."/>
            <person name="Satoh M."/>
            <person name="Sonobe K."/>
            <person name="Ishii M."/>
            <person name="Ohtani R."/>
            <person name="Kanamori-Sato M."/>
            <person name="Honoki R."/>
            <person name="Miyazaki D."/>
            <person name="Mochizuki H."/>
            <person name="Umetsu J."/>
            <person name="Higashi K."/>
            <person name="Shibata D."/>
            <person name="Kamiya Y."/>
            <person name="Sato N."/>
            <person name="Nakamura Y."/>
            <person name="Tabata S."/>
            <person name="Ida S."/>
            <person name="Kurokawa K."/>
            <person name="Ohta H."/>
        </authorList>
    </citation>
    <scope>NUCLEOTIDE SEQUENCE [LARGE SCALE GENOMIC DNA]</scope>
    <source>
        <strain evidence="2 3">NIES-2285</strain>
    </source>
</reference>
<dbReference type="EMBL" id="DF237141">
    <property type="protein sequence ID" value="GAQ84512.1"/>
    <property type="molecule type" value="Genomic_DNA"/>
</dbReference>
<gene>
    <name evidence="2" type="ORF">KFL_001920125</name>
</gene>
<evidence type="ECO:0000313" key="3">
    <source>
        <dbReference type="Proteomes" id="UP000054558"/>
    </source>
</evidence>
<organism evidence="2 3">
    <name type="scientific">Klebsormidium nitens</name>
    <name type="common">Green alga</name>
    <name type="synonym">Ulothrix nitens</name>
    <dbReference type="NCBI Taxonomy" id="105231"/>
    <lineage>
        <taxon>Eukaryota</taxon>
        <taxon>Viridiplantae</taxon>
        <taxon>Streptophyta</taxon>
        <taxon>Klebsormidiophyceae</taxon>
        <taxon>Klebsormidiales</taxon>
        <taxon>Klebsormidiaceae</taxon>
        <taxon>Klebsormidium</taxon>
    </lineage>
</organism>
<protein>
    <submittedName>
        <fullName evidence="2">Uncharacterized protein</fullName>
    </submittedName>
</protein>
<evidence type="ECO:0000256" key="1">
    <source>
        <dbReference type="SAM" id="SignalP"/>
    </source>
</evidence>
<dbReference type="Proteomes" id="UP000054558">
    <property type="component" value="Unassembled WGS sequence"/>
</dbReference>
<keyword evidence="3" id="KW-1185">Reference proteome</keyword>
<name>A0A1Y1I3I1_KLENI</name>
<evidence type="ECO:0000313" key="2">
    <source>
        <dbReference type="EMBL" id="GAQ84512.1"/>
    </source>
</evidence>
<keyword evidence="1" id="KW-0732">Signal</keyword>
<proteinExistence type="predicted"/>
<feature type="signal peptide" evidence="1">
    <location>
        <begin position="1"/>
        <end position="20"/>
    </location>
</feature>